<organism evidence="2 3">
    <name type="scientific">Micromonospora haikouensis</name>
    <dbReference type="NCBI Taxonomy" id="686309"/>
    <lineage>
        <taxon>Bacteria</taxon>
        <taxon>Bacillati</taxon>
        <taxon>Actinomycetota</taxon>
        <taxon>Actinomycetes</taxon>
        <taxon>Micromonosporales</taxon>
        <taxon>Micromonosporaceae</taxon>
        <taxon>Micromonospora</taxon>
    </lineage>
</organism>
<reference evidence="2 3" key="1">
    <citation type="submission" date="2016-06" db="EMBL/GenBank/DDBJ databases">
        <authorList>
            <person name="Kjaerup R.B."/>
            <person name="Dalgaard T.S."/>
            <person name="Juul-Madsen H.R."/>
        </authorList>
    </citation>
    <scope>NUCLEOTIDE SEQUENCE [LARGE SCALE GENOMIC DNA]</scope>
    <source>
        <strain evidence="2 3">DSM 45626</strain>
    </source>
</reference>
<dbReference type="Proteomes" id="UP000199375">
    <property type="component" value="Unassembled WGS sequence"/>
</dbReference>
<proteinExistence type="predicted"/>
<feature type="region of interest" description="Disordered" evidence="1">
    <location>
        <begin position="58"/>
        <end position="78"/>
    </location>
</feature>
<dbReference type="EMBL" id="FMCW01000056">
    <property type="protein sequence ID" value="SCF21847.1"/>
    <property type="molecule type" value="Genomic_DNA"/>
</dbReference>
<name>A0A1C4YMG9_9ACTN</name>
<evidence type="ECO:0000256" key="1">
    <source>
        <dbReference type="SAM" id="MobiDB-lite"/>
    </source>
</evidence>
<sequence>MTGFKALRTVFRETPSRRQMALIAIRSARCNRRISAQSSTLSTSRCFRKESRFSRNHGVSFQAEPTRSAARTQFRSVS</sequence>
<protein>
    <submittedName>
        <fullName evidence="2">Uncharacterized protein</fullName>
    </submittedName>
</protein>
<gene>
    <name evidence="2" type="ORF">GA0070558_1567</name>
</gene>
<evidence type="ECO:0000313" key="2">
    <source>
        <dbReference type="EMBL" id="SCF21847.1"/>
    </source>
</evidence>
<dbReference type="AlphaFoldDB" id="A0A1C4YMG9"/>
<evidence type="ECO:0000313" key="3">
    <source>
        <dbReference type="Proteomes" id="UP000199375"/>
    </source>
</evidence>
<accession>A0A1C4YMG9</accession>